<evidence type="ECO:0000313" key="3">
    <source>
        <dbReference type="EMBL" id="TFW16803.1"/>
    </source>
</evidence>
<dbReference type="PROSITE" id="PS51318">
    <property type="entry name" value="TAT"/>
    <property type="match status" value="1"/>
</dbReference>
<organism evidence="3 4">
    <name type="scientific">Duganella callida</name>
    <dbReference type="NCBI Taxonomy" id="2561932"/>
    <lineage>
        <taxon>Bacteria</taxon>
        <taxon>Pseudomonadati</taxon>
        <taxon>Pseudomonadota</taxon>
        <taxon>Betaproteobacteria</taxon>
        <taxon>Burkholderiales</taxon>
        <taxon>Oxalobacteraceae</taxon>
        <taxon>Telluria group</taxon>
        <taxon>Duganella</taxon>
    </lineage>
</organism>
<dbReference type="RefSeq" id="WP_135203760.1">
    <property type="nucleotide sequence ID" value="NZ_SPVG01000223.1"/>
</dbReference>
<dbReference type="InterPro" id="IPR016624">
    <property type="entry name" value="UCP014753"/>
</dbReference>
<dbReference type="EMBL" id="SPVG01000223">
    <property type="protein sequence ID" value="TFW16803.1"/>
    <property type="molecule type" value="Genomic_DNA"/>
</dbReference>
<name>A0A4Y9S9K7_9BURK</name>
<protein>
    <submittedName>
        <fullName evidence="3">DUF2264 domain-containing protein</fullName>
    </submittedName>
</protein>
<dbReference type="AlphaFoldDB" id="A0A4Y9S9K7"/>
<feature type="chain" id="PRO_5021308678" evidence="1">
    <location>
        <begin position="25"/>
        <end position="418"/>
    </location>
</feature>
<keyword evidence="1" id="KW-0732">Signal</keyword>
<evidence type="ECO:0000259" key="2">
    <source>
        <dbReference type="Pfam" id="PF10022"/>
    </source>
</evidence>
<comment type="caution">
    <text evidence="3">The sequence shown here is derived from an EMBL/GenBank/DDBJ whole genome shotgun (WGS) entry which is preliminary data.</text>
</comment>
<dbReference type="Pfam" id="PF10022">
    <property type="entry name" value="DUF2264"/>
    <property type="match status" value="1"/>
</dbReference>
<gene>
    <name evidence="3" type="ORF">E4L98_22390</name>
</gene>
<evidence type="ECO:0000313" key="4">
    <source>
        <dbReference type="Proteomes" id="UP000297729"/>
    </source>
</evidence>
<dbReference type="InterPro" id="IPR006311">
    <property type="entry name" value="TAT_signal"/>
</dbReference>
<dbReference type="PANTHER" id="PTHR35339">
    <property type="entry name" value="LINALOOL DEHYDRATASE_ISOMERASE DOMAIN-CONTAINING PROTEIN"/>
    <property type="match status" value="1"/>
</dbReference>
<feature type="signal peptide" evidence="1">
    <location>
        <begin position="1"/>
        <end position="24"/>
    </location>
</feature>
<keyword evidence="4" id="KW-1185">Reference proteome</keyword>
<sequence length="418" mass="46520">MKRRDFIGSMAGTAGVLSSGAAPAAAPAPGSAADQRTYQLALLQKMAMPVLQAMAKGQLHKVFPLELSPTWYGGDPRFCYLECFGRLLAGIAPWLALPDDASAEGRLRRQMRDLALQSLAHAVDPASPDYVAWRGGNQTLVDSSYLSNALLRAPDALWKPLSSQTKQRLIAEIQGVRRFEPPYNNWLLFSAMNEVWLYSVGAEGDIVRLGTAIRKVNEWYAGDGWIKDGETFHFDYYNSYVMWPMLLEILEQMVKLKLAVFRDKPDQLLAQTLKRSQRYCELLERLISPDGTYPTMGRSLTYRTAVFQPLALLALRRQLPASLPEGQVRAALHAAHQPIWRNPTNFTPDGFLTLGFAGHNPAIADTYSNNGSMYIASTGLLALGLPPADSYWTAPSLDWTQKKAYANLPFPRDYAVNY</sequence>
<dbReference type="Proteomes" id="UP000297729">
    <property type="component" value="Unassembled WGS sequence"/>
</dbReference>
<reference evidence="3 4" key="1">
    <citation type="submission" date="2019-03" db="EMBL/GenBank/DDBJ databases">
        <title>Draft Genome Sequence of Duganella callidus sp. nov., a Novel Duganella Species Isolated from Cultivated Soil.</title>
        <authorList>
            <person name="Raths R."/>
            <person name="Peta V."/>
            <person name="Bucking H."/>
        </authorList>
    </citation>
    <scope>NUCLEOTIDE SEQUENCE [LARGE SCALE GENOMIC DNA]</scope>
    <source>
        <strain evidence="3 4">DN04</strain>
    </source>
</reference>
<feature type="domain" description="DUF2264" evidence="2">
    <location>
        <begin position="36"/>
        <end position="399"/>
    </location>
</feature>
<proteinExistence type="predicted"/>
<dbReference type="OrthoDB" id="9813465at2"/>
<evidence type="ECO:0000256" key="1">
    <source>
        <dbReference type="SAM" id="SignalP"/>
    </source>
</evidence>
<dbReference type="PANTHER" id="PTHR35339:SF3">
    <property type="entry name" value="DUF2264 DOMAIN-CONTAINING PROTEIN"/>
    <property type="match status" value="1"/>
</dbReference>
<dbReference type="PIRSF" id="PIRSF014753">
    <property type="entry name" value="UCP014753"/>
    <property type="match status" value="1"/>
</dbReference>
<dbReference type="InterPro" id="IPR049349">
    <property type="entry name" value="DUF2264_N"/>
</dbReference>
<accession>A0A4Y9S9K7</accession>